<keyword evidence="2" id="KW-0678">Repressor</keyword>
<dbReference type="PANTHER" id="PTHR30363">
    <property type="entry name" value="HTH-TYPE TRANSCRIPTIONAL REGULATOR SRLR-RELATED"/>
    <property type="match status" value="1"/>
</dbReference>
<dbReference type="SUPFAM" id="SSF100950">
    <property type="entry name" value="NagB/RpiA/CoA transferase-like"/>
    <property type="match status" value="1"/>
</dbReference>
<evidence type="ECO:0000256" key="1">
    <source>
        <dbReference type="ARBA" id="ARBA00021390"/>
    </source>
</evidence>
<evidence type="ECO:0000256" key="5">
    <source>
        <dbReference type="ARBA" id="ARBA00023163"/>
    </source>
</evidence>
<dbReference type="GO" id="GO:0003677">
    <property type="term" value="F:DNA binding"/>
    <property type="evidence" value="ECO:0007669"/>
    <property type="project" value="UniProtKB-KW"/>
</dbReference>
<dbReference type="Pfam" id="PF08220">
    <property type="entry name" value="HTH_DeoR"/>
    <property type="match status" value="1"/>
</dbReference>
<reference evidence="8" key="1">
    <citation type="submission" date="2020-02" db="EMBL/GenBank/DDBJ databases">
        <authorList>
            <person name="Meier V. D."/>
        </authorList>
    </citation>
    <scope>NUCLEOTIDE SEQUENCE</scope>
    <source>
        <strain evidence="8">AVDCRST_MAG38</strain>
    </source>
</reference>
<dbReference type="PANTHER" id="PTHR30363:SF4">
    <property type="entry name" value="GLYCEROL-3-PHOSPHATE REGULON REPRESSOR"/>
    <property type="match status" value="1"/>
</dbReference>
<dbReference type="InterPro" id="IPR001034">
    <property type="entry name" value="DeoR_HTH"/>
</dbReference>
<proteinExistence type="predicted"/>
<evidence type="ECO:0000259" key="7">
    <source>
        <dbReference type="PROSITE" id="PS51000"/>
    </source>
</evidence>
<keyword evidence="5" id="KW-0804">Transcription</keyword>
<evidence type="ECO:0000256" key="2">
    <source>
        <dbReference type="ARBA" id="ARBA00022491"/>
    </source>
</evidence>
<comment type="function">
    <text evidence="6">Repressor of the lactose catabolism operon. Galactose-6-phosphate is the inducer.</text>
</comment>
<evidence type="ECO:0000313" key="8">
    <source>
        <dbReference type="EMBL" id="CAA9476172.1"/>
    </source>
</evidence>
<dbReference type="PRINTS" id="PR00037">
    <property type="entry name" value="HTHLACR"/>
</dbReference>
<protein>
    <recommendedName>
        <fullName evidence="1">Lactose phosphotransferase system repressor</fullName>
    </recommendedName>
</protein>
<dbReference type="EMBL" id="CADCVJ010000140">
    <property type="protein sequence ID" value="CAA9476172.1"/>
    <property type="molecule type" value="Genomic_DNA"/>
</dbReference>
<dbReference type="SUPFAM" id="SSF46785">
    <property type="entry name" value="Winged helix' DNA-binding domain"/>
    <property type="match status" value="1"/>
</dbReference>
<keyword evidence="4" id="KW-0238">DNA-binding</keyword>
<dbReference type="InterPro" id="IPR014036">
    <property type="entry name" value="DeoR-like_C"/>
</dbReference>
<dbReference type="SMART" id="SM01134">
    <property type="entry name" value="DeoRC"/>
    <property type="match status" value="1"/>
</dbReference>
<dbReference type="InterPro" id="IPR036390">
    <property type="entry name" value="WH_DNA-bd_sf"/>
</dbReference>
<keyword evidence="3" id="KW-0805">Transcription regulation</keyword>
<dbReference type="Gene3D" id="1.10.10.10">
    <property type="entry name" value="Winged helix-like DNA-binding domain superfamily/Winged helix DNA-binding domain"/>
    <property type="match status" value="1"/>
</dbReference>
<dbReference type="InterPro" id="IPR036388">
    <property type="entry name" value="WH-like_DNA-bd_sf"/>
</dbReference>
<dbReference type="SMART" id="SM00420">
    <property type="entry name" value="HTH_DEOR"/>
    <property type="match status" value="1"/>
</dbReference>
<dbReference type="InterPro" id="IPR050313">
    <property type="entry name" value="Carb_Metab_HTH_regulators"/>
</dbReference>
<sequence length="259" mass="27117">MHERAAPTLLSAERRQAILSALARDGKVLAAQLVDELGVSEDTVRRDLRELAAQGLVQRVHGGALPPAPQASSFTHRRDTRSSVKAALARAAVAILGDARVIFLDGSTTNLELAHQLPSEPPRTVFTNSPPIAAALADHPSAEVVVIGGRLDKRAQVTTGSAAVDFVRSIRADACVIGICALHPELGLTADDLEEAQVKRAMAESSADVIALATADKLRAGSPYLVAPVSELTHLVAETAAGDELLDPYRALGVSVTRG</sequence>
<evidence type="ECO:0000256" key="4">
    <source>
        <dbReference type="ARBA" id="ARBA00023125"/>
    </source>
</evidence>
<dbReference type="AlphaFoldDB" id="A0A6J4RUA4"/>
<dbReference type="PROSITE" id="PS00894">
    <property type="entry name" value="HTH_DEOR_1"/>
    <property type="match status" value="1"/>
</dbReference>
<name>A0A6J4RUA4_9ACTN</name>
<accession>A0A6J4RUA4</accession>
<feature type="domain" description="HTH deoR-type" evidence="7">
    <location>
        <begin position="11"/>
        <end position="66"/>
    </location>
</feature>
<dbReference type="InterPro" id="IPR018356">
    <property type="entry name" value="Tscrpt_reg_HTH_DeoR_CS"/>
</dbReference>
<dbReference type="PROSITE" id="PS51000">
    <property type="entry name" value="HTH_DEOR_2"/>
    <property type="match status" value="1"/>
</dbReference>
<dbReference type="Pfam" id="PF00455">
    <property type="entry name" value="DeoRC"/>
    <property type="match status" value="1"/>
</dbReference>
<organism evidence="8">
    <name type="scientific">uncultured Solirubrobacteraceae bacterium</name>
    <dbReference type="NCBI Taxonomy" id="1162706"/>
    <lineage>
        <taxon>Bacteria</taxon>
        <taxon>Bacillati</taxon>
        <taxon>Actinomycetota</taxon>
        <taxon>Thermoleophilia</taxon>
        <taxon>Solirubrobacterales</taxon>
        <taxon>Solirubrobacteraceae</taxon>
        <taxon>environmental samples</taxon>
    </lineage>
</organism>
<evidence type="ECO:0000256" key="6">
    <source>
        <dbReference type="ARBA" id="ARBA00024937"/>
    </source>
</evidence>
<gene>
    <name evidence="8" type="ORF">AVDCRST_MAG38-1682</name>
</gene>
<evidence type="ECO:0000256" key="3">
    <source>
        <dbReference type="ARBA" id="ARBA00023015"/>
    </source>
</evidence>
<dbReference type="GO" id="GO:0003700">
    <property type="term" value="F:DNA-binding transcription factor activity"/>
    <property type="evidence" value="ECO:0007669"/>
    <property type="project" value="InterPro"/>
</dbReference>
<dbReference type="InterPro" id="IPR037171">
    <property type="entry name" value="NagB/RpiA_transferase-like"/>
</dbReference>